<dbReference type="Proteomes" id="UP000435423">
    <property type="component" value="Unassembled WGS sequence"/>
</dbReference>
<dbReference type="EMBL" id="WUBJ01000008">
    <property type="protein sequence ID" value="MWV56780.1"/>
    <property type="molecule type" value="Genomic_DNA"/>
</dbReference>
<evidence type="ECO:0000313" key="10">
    <source>
        <dbReference type="Proteomes" id="UP000435423"/>
    </source>
</evidence>
<feature type="transmembrane region" description="Helical" evidence="5">
    <location>
        <begin position="185"/>
        <end position="215"/>
    </location>
</feature>
<feature type="transmembrane region" description="Helical" evidence="5">
    <location>
        <begin position="83"/>
        <end position="100"/>
    </location>
</feature>
<evidence type="ECO:0000256" key="1">
    <source>
        <dbReference type="ARBA" id="ARBA00004141"/>
    </source>
</evidence>
<dbReference type="InterPro" id="IPR051533">
    <property type="entry name" value="WaaL-like"/>
</dbReference>
<keyword evidence="2 5" id="KW-0812">Transmembrane</keyword>
<dbReference type="PANTHER" id="PTHR37422">
    <property type="entry name" value="TEICHURONIC ACID BIOSYNTHESIS PROTEIN TUAE"/>
    <property type="match status" value="1"/>
</dbReference>
<proteinExistence type="predicted"/>
<protein>
    <recommendedName>
        <fullName evidence="6">O-antigen ligase-related domain-containing protein</fullName>
    </recommendedName>
</protein>
<dbReference type="Pfam" id="PF04932">
    <property type="entry name" value="Wzy_C"/>
    <property type="match status" value="1"/>
</dbReference>
<organism evidence="8 10">
    <name type="scientific">Streptococcus zhangguiae</name>
    <dbReference type="NCBI Taxonomy" id="2664091"/>
    <lineage>
        <taxon>Bacteria</taxon>
        <taxon>Bacillati</taxon>
        <taxon>Bacillota</taxon>
        <taxon>Bacilli</taxon>
        <taxon>Lactobacillales</taxon>
        <taxon>Streptococcaceae</taxon>
        <taxon>Streptococcus</taxon>
    </lineage>
</organism>
<name>A0A6I4RFX4_9STRE</name>
<evidence type="ECO:0000256" key="2">
    <source>
        <dbReference type="ARBA" id="ARBA00022692"/>
    </source>
</evidence>
<feature type="transmembrane region" description="Helical" evidence="5">
    <location>
        <begin position="221"/>
        <end position="242"/>
    </location>
</feature>
<accession>A0A6I4RFX4</accession>
<gene>
    <name evidence="7" type="ORF">GGG87_06890</name>
    <name evidence="8" type="ORF">GGH11_07310</name>
</gene>
<dbReference type="GO" id="GO:0016020">
    <property type="term" value="C:membrane"/>
    <property type="evidence" value="ECO:0007669"/>
    <property type="project" value="UniProtKB-SubCell"/>
</dbReference>
<keyword evidence="4 5" id="KW-0472">Membrane</keyword>
<keyword evidence="3 5" id="KW-1133">Transmembrane helix</keyword>
<evidence type="ECO:0000256" key="5">
    <source>
        <dbReference type="SAM" id="Phobius"/>
    </source>
</evidence>
<dbReference type="AlphaFoldDB" id="A0A6I4RFX4"/>
<dbReference type="RefSeq" id="WP_154609116.1">
    <property type="nucleotide sequence ID" value="NZ_CP072115.1"/>
</dbReference>
<sequence length="392" mass="45208">MKLKVRIPKISIIIYIIILLFPLVNIFGWILFVHTFPLWLLMMVALLLENRIRLLSKHTSCLVLLLIIDIIFTYFLLDRFDNSLKLMFYHLFQLIVFIFLINSRFKFHEIKLLLKSYQISAIIIVIKQLIQHTSYMTHGVSVGRYTIYNFGHPVDLNFLGACLVAPAVISFYNCMFKGFSQKNSLYFFFPTIGIILTGSRGALLGIVIACLYLCLSNDFFSFRNIVMGIVSSFVVLFLAFFLPTSLTHRLTMQGLNDSSNEFRIRIWQAAYRVYESSPIYGRGIGSIFSLGPLYGGAPRMSQHNFLLEIMTDYGTIGLLLFISITIVAFIESVQARDNLMIAILFSTLIVAFMIPGFTSAFLWINLSLVFIHSRMYKNYRGELYDFNNHEYI</sequence>
<dbReference type="PANTHER" id="PTHR37422:SF13">
    <property type="entry name" value="LIPOPOLYSACCHARIDE BIOSYNTHESIS PROTEIN PA4999-RELATED"/>
    <property type="match status" value="1"/>
</dbReference>
<dbReference type="Proteomes" id="UP000435060">
    <property type="component" value="Unassembled WGS sequence"/>
</dbReference>
<feature type="transmembrane region" description="Helical" evidence="5">
    <location>
        <begin position="12"/>
        <end position="30"/>
    </location>
</feature>
<feature type="transmembrane region" description="Helical" evidence="5">
    <location>
        <begin position="309"/>
        <end position="330"/>
    </location>
</feature>
<keyword evidence="9" id="KW-1185">Reference proteome</keyword>
<feature type="transmembrane region" description="Helical" evidence="5">
    <location>
        <begin position="342"/>
        <end position="371"/>
    </location>
</feature>
<feature type="transmembrane region" description="Helical" evidence="5">
    <location>
        <begin position="59"/>
        <end position="77"/>
    </location>
</feature>
<reference evidence="7 9" key="2">
    <citation type="submission" date="2019-11" db="EMBL/GenBank/DDBJ databases">
        <title>Streptococcis sp. isolated from the respiratory tract of Marmot.</title>
        <authorList>
            <person name="Zhang G."/>
        </authorList>
    </citation>
    <scope>NUCLEOTIDE SEQUENCE [LARGE SCALE GENOMIC DNA]</scope>
    <source>
        <strain evidence="7">Zg-86</strain>
        <strain evidence="9">zg-86</strain>
    </source>
</reference>
<comment type="subcellular location">
    <subcellularLocation>
        <location evidence="1">Membrane</location>
        <topology evidence="1">Multi-pass membrane protein</topology>
    </subcellularLocation>
</comment>
<evidence type="ECO:0000256" key="4">
    <source>
        <dbReference type="ARBA" id="ARBA00023136"/>
    </source>
</evidence>
<evidence type="ECO:0000313" key="9">
    <source>
        <dbReference type="Proteomes" id="UP000435060"/>
    </source>
</evidence>
<evidence type="ECO:0000313" key="7">
    <source>
        <dbReference type="EMBL" id="MTB64717.1"/>
    </source>
</evidence>
<feature type="transmembrane region" description="Helical" evidence="5">
    <location>
        <begin position="150"/>
        <end position="173"/>
    </location>
</feature>
<reference evidence="8 10" key="1">
    <citation type="submission" date="2019-10" db="EMBL/GenBank/DDBJ databases">
        <title>Streptococcis sp, isolated from the respiratory tract of Marmot.</title>
        <authorList>
            <person name="Zhang G."/>
        </authorList>
    </citation>
    <scope>NUCLEOTIDE SEQUENCE [LARGE SCALE GENOMIC DNA]</scope>
    <source>
        <strain evidence="8">Zg-70</strain>
        <strain evidence="10">zg-70</strain>
    </source>
</reference>
<dbReference type="EMBL" id="WLCG01000009">
    <property type="protein sequence ID" value="MTB64717.1"/>
    <property type="molecule type" value="Genomic_DNA"/>
</dbReference>
<evidence type="ECO:0000256" key="3">
    <source>
        <dbReference type="ARBA" id="ARBA00022989"/>
    </source>
</evidence>
<evidence type="ECO:0000259" key="6">
    <source>
        <dbReference type="Pfam" id="PF04932"/>
    </source>
</evidence>
<comment type="caution">
    <text evidence="8">The sequence shown here is derived from an EMBL/GenBank/DDBJ whole genome shotgun (WGS) entry which is preliminary data.</text>
</comment>
<evidence type="ECO:0000313" key="8">
    <source>
        <dbReference type="EMBL" id="MWV56780.1"/>
    </source>
</evidence>
<dbReference type="InterPro" id="IPR007016">
    <property type="entry name" value="O-antigen_ligase-rel_domated"/>
</dbReference>
<feature type="domain" description="O-antigen ligase-related" evidence="6">
    <location>
        <begin position="186"/>
        <end position="322"/>
    </location>
</feature>